<feature type="non-terminal residue" evidence="5">
    <location>
        <position position="218"/>
    </location>
</feature>
<dbReference type="Gene3D" id="1.10.275.20">
    <property type="entry name" value="Choline/Carnitine o-acyltransferase"/>
    <property type="match status" value="1"/>
</dbReference>
<evidence type="ECO:0000313" key="6">
    <source>
        <dbReference type="Proteomes" id="UP001159427"/>
    </source>
</evidence>
<dbReference type="PANTHER" id="PTHR22589">
    <property type="entry name" value="CARNITINE O-ACYLTRANSFERASE"/>
    <property type="match status" value="1"/>
</dbReference>
<evidence type="ECO:0000313" key="5">
    <source>
        <dbReference type="EMBL" id="CAH3189426.1"/>
    </source>
</evidence>
<evidence type="ECO:0000256" key="2">
    <source>
        <dbReference type="ARBA" id="ARBA00023315"/>
    </source>
</evidence>
<dbReference type="SUPFAM" id="SSF52777">
    <property type="entry name" value="CoA-dependent acyltransferases"/>
    <property type="match status" value="1"/>
</dbReference>
<dbReference type="PANTHER" id="PTHR22589:SF16">
    <property type="entry name" value="CARNITINE O-PALMITOYLTRANSFERASE 2, MITOCHONDRIAL"/>
    <property type="match status" value="1"/>
</dbReference>
<feature type="domain" description="Choline/carnitine acyltransferase" evidence="4">
    <location>
        <begin position="9"/>
        <end position="216"/>
    </location>
</feature>
<feature type="non-terminal residue" evidence="5">
    <location>
        <position position="1"/>
    </location>
</feature>
<keyword evidence="6" id="KW-1185">Reference proteome</keyword>
<keyword evidence="2" id="KW-0808">Transferase</keyword>
<gene>
    <name evidence="5" type="ORF">PEVE_00019393</name>
</gene>
<evidence type="ECO:0000256" key="3">
    <source>
        <dbReference type="ARBA" id="ARBA00048999"/>
    </source>
</evidence>
<proteinExistence type="predicted"/>
<accession>A0ABN8SCH8</accession>
<dbReference type="InterPro" id="IPR039551">
    <property type="entry name" value="Cho/carn_acyl_trans"/>
</dbReference>
<protein>
    <recommendedName>
        <fullName evidence="4">Choline/carnitine acyltransferase domain-containing protein</fullName>
    </recommendedName>
</protein>
<dbReference type="Gene3D" id="1.20.1280.180">
    <property type="match status" value="1"/>
</dbReference>
<name>A0ABN8SCH8_9CNID</name>
<evidence type="ECO:0000259" key="4">
    <source>
        <dbReference type="Pfam" id="PF00755"/>
    </source>
</evidence>
<dbReference type="EMBL" id="CALNXI010002615">
    <property type="protein sequence ID" value="CAH3189426.1"/>
    <property type="molecule type" value="Genomic_DNA"/>
</dbReference>
<dbReference type="Proteomes" id="UP001159427">
    <property type="component" value="Unassembled WGS sequence"/>
</dbReference>
<comment type="pathway">
    <text evidence="1">Lipid metabolism; fatty acid beta-oxidation.</text>
</comment>
<dbReference type="InterPro" id="IPR042572">
    <property type="entry name" value="Carn_acyl_trans_N"/>
</dbReference>
<dbReference type="Gene3D" id="3.30.559.70">
    <property type="entry name" value="Choline/Carnitine o-acyltransferase, domain 2"/>
    <property type="match status" value="1"/>
</dbReference>
<dbReference type="InterPro" id="IPR042231">
    <property type="entry name" value="Cho/carn_acyl_trans_2"/>
</dbReference>
<comment type="catalytic activity">
    <reaction evidence="3">
        <text>4,8-dimethylnonanoyl-CoA + (R)-carnitine = O-4,8-dimethylnonanoyl-(R)-carnitine + CoA</text>
        <dbReference type="Rhea" id="RHEA:44860"/>
        <dbReference type="ChEBI" id="CHEBI:16347"/>
        <dbReference type="ChEBI" id="CHEBI:57287"/>
        <dbReference type="ChEBI" id="CHEBI:77061"/>
        <dbReference type="ChEBI" id="CHEBI:84654"/>
    </reaction>
</comment>
<organism evidence="5 6">
    <name type="scientific">Porites evermanni</name>
    <dbReference type="NCBI Taxonomy" id="104178"/>
    <lineage>
        <taxon>Eukaryota</taxon>
        <taxon>Metazoa</taxon>
        <taxon>Cnidaria</taxon>
        <taxon>Anthozoa</taxon>
        <taxon>Hexacorallia</taxon>
        <taxon>Scleractinia</taxon>
        <taxon>Fungiina</taxon>
        <taxon>Poritidae</taxon>
        <taxon>Porites</taxon>
    </lineage>
</organism>
<evidence type="ECO:0000256" key="1">
    <source>
        <dbReference type="ARBA" id="ARBA00005005"/>
    </source>
</evidence>
<dbReference type="Pfam" id="PF00755">
    <property type="entry name" value="Carn_acyltransf"/>
    <property type="match status" value="1"/>
</dbReference>
<dbReference type="InterPro" id="IPR000542">
    <property type="entry name" value="Carn_acyl_trans"/>
</dbReference>
<keyword evidence="2" id="KW-0012">Acyltransferase</keyword>
<comment type="caution">
    <text evidence="5">The sequence shown here is derived from an EMBL/GenBank/DDBJ whole genome shotgun (WGS) entry which is preliminary data.</text>
</comment>
<reference evidence="5 6" key="1">
    <citation type="submission" date="2022-05" db="EMBL/GenBank/DDBJ databases">
        <authorList>
            <consortium name="Genoscope - CEA"/>
            <person name="William W."/>
        </authorList>
    </citation>
    <scope>NUCLEOTIDE SEQUENCE [LARGE SCALE GENOMIC DNA]</scope>
</reference>
<sequence length="218" mass="25672">HFQDSLPRLPIPKLEDTCNRYLDAQKPLLTPEQYEETKRLVEKFQKHEGPGLNAELVQKNKRNKHTSYISGPWYDMYLSYRDSIVLNHNPFMMFKDDPVAENNDQVVRATNIITSAMRFKLSLDETLLEPDVFHLKPQTSDTQWFKNVIRFVPRKLSWYGAFLVKAFPLDMSQYARLFCSTRIPEVKKDRLATFENARHMVVMRKGNFYVFDTITTDG</sequence>